<keyword evidence="3" id="KW-0547">Nucleotide-binding</keyword>
<dbReference type="GO" id="GO:0005524">
    <property type="term" value="F:ATP binding"/>
    <property type="evidence" value="ECO:0007669"/>
    <property type="project" value="UniProtKB-KW"/>
</dbReference>
<dbReference type="EMBL" id="ADLK01000037">
    <property type="protein sequence ID" value="KMW14442.1"/>
    <property type="molecule type" value="Genomic_DNA"/>
</dbReference>
<dbReference type="InterPro" id="IPR017911">
    <property type="entry name" value="MacB-like_ATP-bd"/>
</dbReference>
<keyword evidence="4" id="KW-0067">ATP-binding</keyword>
<reference evidence="6 7" key="1">
    <citation type="submission" date="2011-04" db="EMBL/GenBank/DDBJ databases">
        <title>The Genome Sequence of Clostridium citroniae WAL-19142.</title>
        <authorList>
            <consortium name="The Broad Institute Genome Sequencing Platform"/>
            <person name="Earl A."/>
            <person name="Ward D."/>
            <person name="Feldgarden M."/>
            <person name="Gevers D."/>
            <person name="Warren Y.A."/>
            <person name="Tyrrell K.L."/>
            <person name="Citron D.M."/>
            <person name="Goldstein E.J."/>
            <person name="Daigneault M."/>
            <person name="Allen-Vercoe E."/>
            <person name="Young S.K."/>
            <person name="Zeng Q."/>
            <person name="Gargeya S."/>
            <person name="Fitzgerald M."/>
            <person name="Haas B."/>
            <person name="Abouelleil A."/>
            <person name="Alvarado L."/>
            <person name="Arachchi H.M."/>
            <person name="Berlin A."/>
            <person name="Brown A."/>
            <person name="Chapman S.B."/>
            <person name="Chen Z."/>
            <person name="Dunbar C."/>
            <person name="Freedman E."/>
            <person name="Gearin G."/>
            <person name="Gellesch M."/>
            <person name="Goldberg J."/>
            <person name="Griggs A."/>
            <person name="Gujja S."/>
            <person name="Heilman E.R."/>
            <person name="Heiman D."/>
            <person name="Howarth C."/>
            <person name="Larson L."/>
            <person name="Lui A."/>
            <person name="MacDonald P.J."/>
            <person name="Mehta T."/>
            <person name="Montmayeur A."/>
            <person name="Murphy C."/>
            <person name="Neiman D."/>
            <person name="Pearson M."/>
            <person name="Priest M."/>
            <person name="Roberts A."/>
            <person name="Saif S."/>
            <person name="Shea T."/>
            <person name="Shenoy N."/>
            <person name="Sisk P."/>
            <person name="Stolte C."/>
            <person name="Sykes S."/>
            <person name="White J."/>
            <person name="Yandava C."/>
            <person name="Wortman J."/>
            <person name="Nusbaum C."/>
            <person name="Birren B."/>
        </authorList>
    </citation>
    <scope>NUCLEOTIDE SEQUENCE [LARGE SCALE GENOMIC DNA]</scope>
    <source>
        <strain evidence="6 7">WAL-19142</strain>
    </source>
</reference>
<evidence type="ECO:0000256" key="4">
    <source>
        <dbReference type="ARBA" id="ARBA00022840"/>
    </source>
</evidence>
<evidence type="ECO:0000259" key="5">
    <source>
        <dbReference type="PROSITE" id="PS50893"/>
    </source>
</evidence>
<evidence type="ECO:0000313" key="7">
    <source>
        <dbReference type="Proteomes" id="UP000037392"/>
    </source>
</evidence>
<dbReference type="GO" id="GO:0016887">
    <property type="term" value="F:ATP hydrolysis activity"/>
    <property type="evidence" value="ECO:0007669"/>
    <property type="project" value="InterPro"/>
</dbReference>
<dbReference type="PROSITE" id="PS00211">
    <property type="entry name" value="ABC_TRANSPORTER_1"/>
    <property type="match status" value="1"/>
</dbReference>
<dbReference type="RefSeq" id="WP_007859880.1">
    <property type="nucleotide sequence ID" value="NZ_KQ235883.1"/>
</dbReference>
<dbReference type="PROSITE" id="PS50893">
    <property type="entry name" value="ABC_TRANSPORTER_2"/>
    <property type="match status" value="1"/>
</dbReference>
<dbReference type="Proteomes" id="UP000037392">
    <property type="component" value="Unassembled WGS sequence"/>
</dbReference>
<dbReference type="PANTHER" id="PTHR42798:SF2">
    <property type="entry name" value="ABC TRANSPORTER ATP-BINDING PROTEIN MG467-RELATED"/>
    <property type="match status" value="1"/>
</dbReference>
<dbReference type="CDD" id="cd03255">
    <property type="entry name" value="ABC_MJ0796_LolCDE_FtsE"/>
    <property type="match status" value="1"/>
</dbReference>
<dbReference type="GO" id="GO:0098796">
    <property type="term" value="C:membrane protein complex"/>
    <property type="evidence" value="ECO:0007669"/>
    <property type="project" value="UniProtKB-ARBA"/>
</dbReference>
<dbReference type="PANTHER" id="PTHR42798">
    <property type="entry name" value="LIPOPROTEIN-RELEASING SYSTEM ATP-BINDING PROTEIN LOLD"/>
    <property type="match status" value="1"/>
</dbReference>
<gene>
    <name evidence="6" type="ORF">HMPREF9470_04748</name>
</gene>
<comment type="similarity">
    <text evidence="1">Belongs to the ABC transporter superfamily.</text>
</comment>
<dbReference type="SMART" id="SM00382">
    <property type="entry name" value="AAA"/>
    <property type="match status" value="1"/>
</dbReference>
<dbReference type="GO" id="GO:0022857">
    <property type="term" value="F:transmembrane transporter activity"/>
    <property type="evidence" value="ECO:0007669"/>
    <property type="project" value="UniProtKB-ARBA"/>
</dbReference>
<dbReference type="InterPro" id="IPR003439">
    <property type="entry name" value="ABC_transporter-like_ATP-bd"/>
</dbReference>
<evidence type="ECO:0000256" key="1">
    <source>
        <dbReference type="ARBA" id="ARBA00005417"/>
    </source>
</evidence>
<dbReference type="SUPFAM" id="SSF52540">
    <property type="entry name" value="P-loop containing nucleoside triphosphate hydrolases"/>
    <property type="match status" value="1"/>
</dbReference>
<dbReference type="InterPro" id="IPR017871">
    <property type="entry name" value="ABC_transporter-like_CS"/>
</dbReference>
<dbReference type="OrthoDB" id="9802264at2"/>
<proteinExistence type="inferred from homology"/>
<sequence>MEGSYGTALIKAEQINKNYVLGEITVHALRDISFELYRGELIVILGPSGSGKSTLLNILGGIETATSGRLLYGGKELDWKDKKALTAYRRAHVGFVFQFYNLMPGLTALENVELAAELGEHPLDAGGLMEQVGLADRADHFPSKLSGGQQQRVAIARALCKNPDILLCDEPTGALDSRTGVQILKLLADFNRAYQKAVVLITHNQKIAQIAHRVFYFKDGCLERIGQNESPLRPEEVDW</sequence>
<dbReference type="Pfam" id="PF00005">
    <property type="entry name" value="ABC_tran"/>
    <property type="match status" value="1"/>
</dbReference>
<dbReference type="InterPro" id="IPR027417">
    <property type="entry name" value="P-loop_NTPase"/>
</dbReference>
<keyword evidence="2" id="KW-0813">Transport</keyword>
<protein>
    <recommendedName>
        <fullName evidence="5">ABC transporter domain-containing protein</fullName>
    </recommendedName>
</protein>
<feature type="domain" description="ABC transporter" evidence="5">
    <location>
        <begin position="10"/>
        <end position="239"/>
    </location>
</feature>
<name>A0A0J9BMN5_9FIRM</name>
<comment type="caution">
    <text evidence="6">The sequence shown here is derived from an EMBL/GenBank/DDBJ whole genome shotgun (WGS) entry which is preliminary data.</text>
</comment>
<evidence type="ECO:0000256" key="2">
    <source>
        <dbReference type="ARBA" id="ARBA00022448"/>
    </source>
</evidence>
<dbReference type="FunFam" id="3.40.50.300:FF:000032">
    <property type="entry name" value="Export ABC transporter ATP-binding protein"/>
    <property type="match status" value="1"/>
</dbReference>
<dbReference type="PATRIC" id="fig|742734.4.peg.5083"/>
<dbReference type="AlphaFoldDB" id="A0A0J9BMN5"/>
<accession>A0A0J9BMN5</accession>
<evidence type="ECO:0000313" key="6">
    <source>
        <dbReference type="EMBL" id="KMW14442.1"/>
    </source>
</evidence>
<evidence type="ECO:0000256" key="3">
    <source>
        <dbReference type="ARBA" id="ARBA00022741"/>
    </source>
</evidence>
<dbReference type="Gene3D" id="3.40.50.300">
    <property type="entry name" value="P-loop containing nucleotide triphosphate hydrolases"/>
    <property type="match status" value="1"/>
</dbReference>
<dbReference type="GeneID" id="93164310"/>
<dbReference type="InterPro" id="IPR003593">
    <property type="entry name" value="AAA+_ATPase"/>
</dbReference>
<organism evidence="6 7">
    <name type="scientific">[Clostridium] citroniae WAL-19142</name>
    <dbReference type="NCBI Taxonomy" id="742734"/>
    <lineage>
        <taxon>Bacteria</taxon>
        <taxon>Bacillati</taxon>
        <taxon>Bacillota</taxon>
        <taxon>Clostridia</taxon>
        <taxon>Lachnospirales</taxon>
        <taxon>Lachnospiraceae</taxon>
        <taxon>Enterocloster</taxon>
    </lineage>
</organism>